<feature type="transmembrane region" description="Helical" evidence="1">
    <location>
        <begin position="160"/>
        <end position="191"/>
    </location>
</feature>
<protein>
    <submittedName>
        <fullName evidence="2">DUF2189 domain-containing protein</fullName>
    </submittedName>
</protein>
<evidence type="ECO:0000256" key="1">
    <source>
        <dbReference type="SAM" id="Phobius"/>
    </source>
</evidence>
<dbReference type="AlphaFoldDB" id="A0A4R6AE91"/>
<dbReference type="RefSeq" id="WP_133396847.1">
    <property type="nucleotide sequence ID" value="NZ_SNAA01000009.1"/>
</dbReference>
<reference evidence="2 3" key="1">
    <citation type="submission" date="2019-03" db="EMBL/GenBank/DDBJ databases">
        <title>Primorskyibacter sp. SS33 isolated from sediments.</title>
        <authorList>
            <person name="Xunke S."/>
        </authorList>
    </citation>
    <scope>NUCLEOTIDE SEQUENCE [LARGE SCALE GENOMIC DNA]</scope>
    <source>
        <strain evidence="2 3">SS33</strain>
    </source>
</reference>
<dbReference type="EMBL" id="SNAA01000009">
    <property type="protein sequence ID" value="TDL79543.1"/>
    <property type="molecule type" value="Genomic_DNA"/>
</dbReference>
<keyword evidence="1" id="KW-0472">Membrane</keyword>
<keyword evidence="3" id="KW-1185">Reference proteome</keyword>
<feature type="transmembrane region" description="Helical" evidence="1">
    <location>
        <begin position="63"/>
        <end position="86"/>
    </location>
</feature>
<dbReference type="Proteomes" id="UP000295701">
    <property type="component" value="Unassembled WGS sequence"/>
</dbReference>
<feature type="transmembrane region" description="Helical" evidence="1">
    <location>
        <begin position="38"/>
        <end position="57"/>
    </location>
</feature>
<dbReference type="InterPro" id="IPR018692">
    <property type="entry name" value="DUF2189"/>
</dbReference>
<evidence type="ECO:0000313" key="3">
    <source>
        <dbReference type="Proteomes" id="UP000295701"/>
    </source>
</evidence>
<proteinExistence type="predicted"/>
<sequence length="257" mass="28443">MTLHPDYQTPEDLPRPARLHLGHIVYILGRGWADFRAAPLYGLFFSAVYALGGLVLSQLGAGLFTWTLTLSLGFPLLAPFLAVGLYEVSRRLERGAPLSFPEVLSVIWEERNRQIPWAGAVIAFYFLFWSFFAHMLFALVMGPQALLGPPDDLASYLSGAGLVLVVAELAFGAIFAFFLFAMTAIALPMLLEREIDFVTAMRLSLRVTRANPVVMGTWAAIIAVLTLLALVPWFLGLFVVLPVLGHASWHLYRHALE</sequence>
<evidence type="ECO:0000313" key="2">
    <source>
        <dbReference type="EMBL" id="TDL79543.1"/>
    </source>
</evidence>
<dbReference type="OrthoDB" id="9809543at2"/>
<keyword evidence="1" id="KW-1133">Transmembrane helix</keyword>
<gene>
    <name evidence="2" type="ORF">E2L08_09560</name>
</gene>
<name>A0A4R6AE91_9RHOB</name>
<organism evidence="2 3">
    <name type="scientific">Palleronia sediminis</name>
    <dbReference type="NCBI Taxonomy" id="2547833"/>
    <lineage>
        <taxon>Bacteria</taxon>
        <taxon>Pseudomonadati</taxon>
        <taxon>Pseudomonadota</taxon>
        <taxon>Alphaproteobacteria</taxon>
        <taxon>Rhodobacterales</taxon>
        <taxon>Roseobacteraceae</taxon>
        <taxon>Palleronia</taxon>
    </lineage>
</organism>
<feature type="transmembrane region" description="Helical" evidence="1">
    <location>
        <begin position="212"/>
        <end position="235"/>
    </location>
</feature>
<dbReference type="Pfam" id="PF09955">
    <property type="entry name" value="DUF2189"/>
    <property type="match status" value="1"/>
</dbReference>
<comment type="caution">
    <text evidence="2">The sequence shown here is derived from an EMBL/GenBank/DDBJ whole genome shotgun (WGS) entry which is preliminary data.</text>
</comment>
<keyword evidence="1" id="KW-0812">Transmembrane</keyword>
<accession>A0A4R6AE91</accession>
<feature type="transmembrane region" description="Helical" evidence="1">
    <location>
        <begin position="117"/>
        <end position="140"/>
    </location>
</feature>